<proteinExistence type="predicted"/>
<dbReference type="SUPFAM" id="SSF49899">
    <property type="entry name" value="Concanavalin A-like lectins/glucanases"/>
    <property type="match status" value="1"/>
</dbReference>
<dbReference type="InterPro" id="IPR013320">
    <property type="entry name" value="ConA-like_dom_sf"/>
</dbReference>
<keyword evidence="3 8" id="KW-0732">Signal</keyword>
<feature type="coiled-coil region" evidence="6">
    <location>
        <begin position="354"/>
        <end position="388"/>
    </location>
</feature>
<dbReference type="PROSITE" id="PS51328">
    <property type="entry name" value="L_LECTIN_LIKE"/>
    <property type="match status" value="1"/>
</dbReference>
<keyword evidence="2 7" id="KW-0812">Transmembrane</keyword>
<feature type="chain" id="PRO_5040115991" description="L-type lectin-like domain-containing protein" evidence="8">
    <location>
        <begin position="19"/>
        <end position="479"/>
    </location>
</feature>
<dbReference type="Pfam" id="PF03388">
    <property type="entry name" value="Lectin_leg-like"/>
    <property type="match status" value="1"/>
</dbReference>
<evidence type="ECO:0000256" key="6">
    <source>
        <dbReference type="SAM" id="Coils"/>
    </source>
</evidence>
<dbReference type="GO" id="GO:0005793">
    <property type="term" value="C:endoplasmic reticulum-Golgi intermediate compartment"/>
    <property type="evidence" value="ECO:0007669"/>
    <property type="project" value="TreeGrafter"/>
</dbReference>
<evidence type="ECO:0000256" key="5">
    <source>
        <dbReference type="ARBA" id="ARBA00023136"/>
    </source>
</evidence>
<comment type="subcellular location">
    <subcellularLocation>
        <location evidence="1">Membrane</location>
        <topology evidence="1">Single-pass type I membrane protein</topology>
    </subcellularLocation>
</comment>
<dbReference type="GO" id="GO:0030134">
    <property type="term" value="C:COPII-coated ER to Golgi transport vesicle"/>
    <property type="evidence" value="ECO:0007669"/>
    <property type="project" value="TreeGrafter"/>
</dbReference>
<dbReference type="EMBL" id="JAEUBD010001178">
    <property type="protein sequence ID" value="KAH3665216.1"/>
    <property type="molecule type" value="Genomic_DNA"/>
</dbReference>
<keyword evidence="11" id="KW-1185">Reference proteome</keyword>
<gene>
    <name evidence="10" type="ORF">OGATHE_004031</name>
</gene>
<reference evidence="10" key="1">
    <citation type="journal article" date="2021" name="Open Biol.">
        <title>Shared evolutionary footprints suggest mitochondrial oxidative damage underlies multiple complex I losses in fungi.</title>
        <authorList>
            <person name="Schikora-Tamarit M.A."/>
            <person name="Marcet-Houben M."/>
            <person name="Nosek J."/>
            <person name="Gabaldon T."/>
        </authorList>
    </citation>
    <scope>NUCLEOTIDE SEQUENCE</scope>
    <source>
        <strain evidence="10">NCAIM Y.01608</strain>
    </source>
</reference>
<comment type="caution">
    <text evidence="10">The sequence shown here is derived from an EMBL/GenBank/DDBJ whole genome shotgun (WGS) entry which is preliminary data.</text>
</comment>
<dbReference type="PANTHER" id="PTHR12223">
    <property type="entry name" value="VESICULAR MANNOSE-BINDING LECTIN"/>
    <property type="match status" value="1"/>
</dbReference>
<dbReference type="InterPro" id="IPR005052">
    <property type="entry name" value="Lectin_leg"/>
</dbReference>
<protein>
    <recommendedName>
        <fullName evidence="9">L-type lectin-like domain-containing protein</fullName>
    </recommendedName>
</protein>
<evidence type="ECO:0000256" key="3">
    <source>
        <dbReference type="ARBA" id="ARBA00022729"/>
    </source>
</evidence>
<organism evidence="10 11">
    <name type="scientific">Ogataea polymorpha</name>
    <dbReference type="NCBI Taxonomy" id="460523"/>
    <lineage>
        <taxon>Eukaryota</taxon>
        <taxon>Fungi</taxon>
        <taxon>Dikarya</taxon>
        <taxon>Ascomycota</taxon>
        <taxon>Saccharomycotina</taxon>
        <taxon>Pichiomycetes</taxon>
        <taxon>Pichiales</taxon>
        <taxon>Pichiaceae</taxon>
        <taxon>Ogataea</taxon>
    </lineage>
</organism>
<dbReference type="Gene3D" id="2.60.120.200">
    <property type="match status" value="1"/>
</dbReference>
<sequence length="479" mass="54377">MLFPFILWLVAFWQLCDAHGGHGVSSAETQSAVPELSFPDLVSVKSLSELQNNWQMYGDVEFSEGRVILTPAPSLLQKATREITSGAAWSINKISSDSFSLQFTFRSVGAFGFTGAGLSLWLLDQDPGSDTSNFGGPLQYSGLQILLDANEQDLGPVFRVYVNDGSRKIDLAQDYLGAYTYSFQDSQVPSTLKLGYENRKLKITCDNKLLFETDAINLDPYLKNMRVGITAASSKDVKKAEQFEILMFKFFDKVIESLKAEASETLVAKHPEVDKRLAQKAQVVEDFKRTREQQNGNSVPVHLRPESAEYDLLAKLEEVKTIVEQQTAPQVLQKQMFDVTKSIKMMNEKNSVYNTQMEKSYDTLLKQTEELNAKYEALRQLITRQNQLLELVDERFVTFNSYFQGQSQNHESINDKLKQLQEFYSKGSYPSGYESEFESKLNKFMSAVRLILMPVLVLLIIMTLLVYKLRNDIKHAKVL</sequence>
<keyword evidence="5 7" id="KW-0472">Membrane</keyword>
<evidence type="ECO:0000313" key="11">
    <source>
        <dbReference type="Proteomes" id="UP000788993"/>
    </source>
</evidence>
<feature type="domain" description="L-type lectin-like" evidence="9">
    <location>
        <begin position="28"/>
        <end position="253"/>
    </location>
</feature>
<evidence type="ECO:0000256" key="1">
    <source>
        <dbReference type="ARBA" id="ARBA00004479"/>
    </source>
</evidence>
<dbReference type="GO" id="GO:0005789">
    <property type="term" value="C:endoplasmic reticulum membrane"/>
    <property type="evidence" value="ECO:0007669"/>
    <property type="project" value="TreeGrafter"/>
</dbReference>
<dbReference type="AlphaFoldDB" id="A0A9P8P539"/>
<accession>A0A9P8P539</accession>
<keyword evidence="6" id="KW-0175">Coiled coil</keyword>
<name>A0A9P8P539_9ASCO</name>
<dbReference type="GO" id="GO:0000139">
    <property type="term" value="C:Golgi membrane"/>
    <property type="evidence" value="ECO:0007669"/>
    <property type="project" value="TreeGrafter"/>
</dbReference>
<reference evidence="10" key="2">
    <citation type="submission" date="2021-01" db="EMBL/GenBank/DDBJ databases">
        <authorList>
            <person name="Schikora-Tamarit M.A."/>
        </authorList>
    </citation>
    <scope>NUCLEOTIDE SEQUENCE</scope>
    <source>
        <strain evidence="10">NCAIM Y.01608</strain>
    </source>
</reference>
<evidence type="ECO:0000256" key="4">
    <source>
        <dbReference type="ARBA" id="ARBA00022989"/>
    </source>
</evidence>
<evidence type="ECO:0000256" key="8">
    <source>
        <dbReference type="SAM" id="SignalP"/>
    </source>
</evidence>
<dbReference type="InterPro" id="IPR051136">
    <property type="entry name" value="Intracellular_Lectin-GPT"/>
</dbReference>
<feature type="transmembrane region" description="Helical" evidence="7">
    <location>
        <begin position="447"/>
        <end position="467"/>
    </location>
</feature>
<evidence type="ECO:0000259" key="9">
    <source>
        <dbReference type="PROSITE" id="PS51328"/>
    </source>
</evidence>
<dbReference type="PANTHER" id="PTHR12223:SF28">
    <property type="entry name" value="LECTIN, MANNOSE BINDING 1 LIKE"/>
    <property type="match status" value="1"/>
</dbReference>
<dbReference type="Proteomes" id="UP000788993">
    <property type="component" value="Unassembled WGS sequence"/>
</dbReference>
<keyword evidence="4 7" id="KW-1133">Transmembrane helix</keyword>
<evidence type="ECO:0000256" key="2">
    <source>
        <dbReference type="ARBA" id="ARBA00022692"/>
    </source>
</evidence>
<dbReference type="GO" id="GO:0006888">
    <property type="term" value="P:endoplasmic reticulum to Golgi vesicle-mediated transport"/>
    <property type="evidence" value="ECO:0007669"/>
    <property type="project" value="TreeGrafter"/>
</dbReference>
<feature type="signal peptide" evidence="8">
    <location>
        <begin position="1"/>
        <end position="18"/>
    </location>
</feature>
<evidence type="ECO:0000256" key="7">
    <source>
        <dbReference type="SAM" id="Phobius"/>
    </source>
</evidence>
<dbReference type="GO" id="GO:0005537">
    <property type="term" value="F:D-mannose binding"/>
    <property type="evidence" value="ECO:0007669"/>
    <property type="project" value="TreeGrafter"/>
</dbReference>
<evidence type="ECO:0000313" key="10">
    <source>
        <dbReference type="EMBL" id="KAH3665216.1"/>
    </source>
</evidence>